<dbReference type="GO" id="GO:0006281">
    <property type="term" value="P:DNA repair"/>
    <property type="evidence" value="ECO:0007669"/>
    <property type="project" value="InterPro"/>
</dbReference>
<evidence type="ECO:0000313" key="5">
    <source>
        <dbReference type="Proteomes" id="UP000198553"/>
    </source>
</evidence>
<dbReference type="PROSITE" id="PS50160">
    <property type="entry name" value="DNA_LIGASE_A3"/>
    <property type="match status" value="1"/>
</dbReference>
<keyword evidence="2 4" id="KW-0436">Ligase</keyword>
<dbReference type="RefSeq" id="WP_090743930.1">
    <property type="nucleotide sequence ID" value="NZ_FOBW01000005.1"/>
</dbReference>
<protein>
    <submittedName>
        <fullName evidence="4">DNA ligase-1</fullName>
    </submittedName>
</protein>
<proteinExistence type="inferred from homology"/>
<dbReference type="EMBL" id="FOBW01000005">
    <property type="protein sequence ID" value="SEM73967.1"/>
    <property type="molecule type" value="Genomic_DNA"/>
</dbReference>
<dbReference type="Gene3D" id="3.30.1490.70">
    <property type="match status" value="1"/>
</dbReference>
<comment type="similarity">
    <text evidence="1">Belongs to the ATP-dependent DNA ligase family.</text>
</comment>
<evidence type="ECO:0000256" key="1">
    <source>
        <dbReference type="ARBA" id="ARBA00007572"/>
    </source>
</evidence>
<name>A0A1H8AWU1_9BACI</name>
<sequence>MFVSPMLLQRSEQPFDDDSYITELKLDGIRLLLSKFDNKVQLYTRHNNEVTDKFPELLTIDIPDGTVLDGEIIVTDQDGKPDFEAIMSRFMSKRKLIDNGTLSYVAFDVIQYKGESLTKLPLMERKKLLEEIIKEDSGLVAKVKYIEGHASPYFDLVQQQGLEGVVLKRKDSRYEVGQRSQAWLKVINYQFEDVLISGFRRGEFGLLLTFLDGKPAGIMEFMPPDAWKELYRSQKVISEDKKYTFIEPVRCRVKYRNLTKAGLLRIPSFVEWK</sequence>
<dbReference type="Pfam" id="PF01068">
    <property type="entry name" value="DNA_ligase_A_M"/>
    <property type="match status" value="1"/>
</dbReference>
<dbReference type="GO" id="GO:0005524">
    <property type="term" value="F:ATP binding"/>
    <property type="evidence" value="ECO:0007669"/>
    <property type="project" value="InterPro"/>
</dbReference>
<dbReference type="GO" id="GO:0006310">
    <property type="term" value="P:DNA recombination"/>
    <property type="evidence" value="ECO:0007669"/>
    <property type="project" value="InterPro"/>
</dbReference>
<dbReference type="Proteomes" id="UP000198553">
    <property type="component" value="Unassembled WGS sequence"/>
</dbReference>
<gene>
    <name evidence="4" type="ORF">SAMN05192533_105148</name>
</gene>
<evidence type="ECO:0000313" key="4">
    <source>
        <dbReference type="EMBL" id="SEM73967.1"/>
    </source>
</evidence>
<dbReference type="Gene3D" id="3.30.470.30">
    <property type="entry name" value="DNA ligase/mRNA capping enzyme"/>
    <property type="match status" value="1"/>
</dbReference>
<dbReference type="AlphaFoldDB" id="A0A1H8AWU1"/>
<reference evidence="5" key="1">
    <citation type="submission" date="2016-10" db="EMBL/GenBank/DDBJ databases">
        <authorList>
            <person name="Varghese N."/>
            <person name="Submissions S."/>
        </authorList>
    </citation>
    <scope>NUCLEOTIDE SEQUENCE [LARGE SCALE GENOMIC DNA]</scope>
    <source>
        <strain evidence="5">B48,IBRC-M 10115,DSM 25386,CECT 8001</strain>
    </source>
</reference>
<keyword evidence="5" id="KW-1185">Reference proteome</keyword>
<dbReference type="InterPro" id="IPR050191">
    <property type="entry name" value="ATP-dep_DNA_ligase"/>
</dbReference>
<dbReference type="GO" id="GO:0003910">
    <property type="term" value="F:DNA ligase (ATP) activity"/>
    <property type="evidence" value="ECO:0007669"/>
    <property type="project" value="InterPro"/>
</dbReference>
<accession>A0A1H8AWU1</accession>
<dbReference type="SUPFAM" id="SSF56091">
    <property type="entry name" value="DNA ligase/mRNA capping enzyme, catalytic domain"/>
    <property type="match status" value="1"/>
</dbReference>
<dbReference type="NCBIfam" id="NF005796">
    <property type="entry name" value="PRK07636.1"/>
    <property type="match status" value="1"/>
</dbReference>
<dbReference type="CDD" id="cd07906">
    <property type="entry name" value="Adenylation_DNA_ligase_LigD_LigC"/>
    <property type="match status" value="1"/>
</dbReference>
<dbReference type="PANTHER" id="PTHR45674">
    <property type="entry name" value="DNA LIGASE 1/3 FAMILY MEMBER"/>
    <property type="match status" value="1"/>
</dbReference>
<organism evidence="4 5">
    <name type="scientific">Mesobacillus persicus</name>
    <dbReference type="NCBI Taxonomy" id="930146"/>
    <lineage>
        <taxon>Bacteria</taxon>
        <taxon>Bacillati</taxon>
        <taxon>Bacillota</taxon>
        <taxon>Bacilli</taxon>
        <taxon>Bacillales</taxon>
        <taxon>Bacillaceae</taxon>
        <taxon>Mesobacillus</taxon>
    </lineage>
</organism>
<dbReference type="InterPro" id="IPR012310">
    <property type="entry name" value="DNA_ligase_ATP-dep_cent"/>
</dbReference>
<dbReference type="PANTHER" id="PTHR45674:SF4">
    <property type="entry name" value="DNA LIGASE 1"/>
    <property type="match status" value="1"/>
</dbReference>
<feature type="domain" description="ATP-dependent DNA ligase family profile" evidence="3">
    <location>
        <begin position="95"/>
        <end position="186"/>
    </location>
</feature>
<dbReference type="STRING" id="930146.SAMN05192533_105148"/>
<evidence type="ECO:0000256" key="2">
    <source>
        <dbReference type="ARBA" id="ARBA00022598"/>
    </source>
</evidence>
<evidence type="ECO:0000259" key="3">
    <source>
        <dbReference type="PROSITE" id="PS50160"/>
    </source>
</evidence>
<dbReference type="OrthoDB" id="5503604at2"/>